<dbReference type="KEGG" id="hha:Hhal_0579"/>
<dbReference type="Proteomes" id="UP000000647">
    <property type="component" value="Chromosome"/>
</dbReference>
<evidence type="ECO:0000256" key="2">
    <source>
        <dbReference type="ARBA" id="ARBA00023002"/>
    </source>
</evidence>
<organism evidence="4 5">
    <name type="scientific">Halorhodospira halophila (strain DSM 244 / SL1)</name>
    <name type="common">Ectothiorhodospira halophila (strain DSM 244 / SL1)</name>
    <dbReference type="NCBI Taxonomy" id="349124"/>
    <lineage>
        <taxon>Bacteria</taxon>
        <taxon>Pseudomonadati</taxon>
        <taxon>Pseudomonadota</taxon>
        <taxon>Gammaproteobacteria</taxon>
        <taxon>Chromatiales</taxon>
        <taxon>Ectothiorhodospiraceae</taxon>
        <taxon>Halorhodospira</taxon>
    </lineage>
</organism>
<dbReference type="PANTHER" id="PTHR42901">
    <property type="entry name" value="ALCOHOL DEHYDROGENASE"/>
    <property type="match status" value="1"/>
</dbReference>
<proteinExistence type="inferred from homology"/>
<gene>
    <name evidence="4" type="ordered locus">Hhal_0579</name>
</gene>
<dbReference type="PRINTS" id="PR00081">
    <property type="entry name" value="GDHRDH"/>
</dbReference>
<dbReference type="Gene3D" id="3.40.50.720">
    <property type="entry name" value="NAD(P)-binding Rossmann-like Domain"/>
    <property type="match status" value="1"/>
</dbReference>
<dbReference type="STRING" id="349124.Hhal_0579"/>
<reference evidence="5" key="1">
    <citation type="submission" date="2006-12" db="EMBL/GenBank/DDBJ databases">
        <title>Complete sequence of Halorhodospira halophila SL1.</title>
        <authorList>
            <consortium name="US DOE Joint Genome Institute"/>
            <person name="Copeland A."/>
            <person name="Lucas S."/>
            <person name="Lapidus A."/>
            <person name="Barry K."/>
            <person name="Detter J.C."/>
            <person name="Glavina del Rio T."/>
            <person name="Hammon N."/>
            <person name="Israni S."/>
            <person name="Dalin E."/>
            <person name="Tice H."/>
            <person name="Pitluck S."/>
            <person name="Saunders E."/>
            <person name="Brettin T."/>
            <person name="Bruce D."/>
            <person name="Han C."/>
            <person name="Tapia R."/>
            <person name="Schmutz J."/>
            <person name="Larimer F."/>
            <person name="Land M."/>
            <person name="Hauser L."/>
            <person name="Kyrpides N."/>
            <person name="Mikhailova N."/>
            <person name="Hoff W."/>
            <person name="Richardson P."/>
        </authorList>
    </citation>
    <scope>NUCLEOTIDE SEQUENCE [LARGE SCALE GENOMIC DNA]</scope>
    <source>
        <strain evidence="5">DSM 244 / SL1</strain>
    </source>
</reference>
<evidence type="ECO:0000313" key="4">
    <source>
        <dbReference type="EMBL" id="ABM61365.1"/>
    </source>
</evidence>
<dbReference type="RefSeq" id="WP_011813388.1">
    <property type="nucleotide sequence ID" value="NC_008789.1"/>
</dbReference>
<dbReference type="AlphaFoldDB" id="A1WUK3"/>
<evidence type="ECO:0000259" key="3">
    <source>
        <dbReference type="SMART" id="SM00822"/>
    </source>
</evidence>
<dbReference type="InterPro" id="IPR036291">
    <property type="entry name" value="NAD(P)-bd_dom_sf"/>
</dbReference>
<keyword evidence="5" id="KW-1185">Reference proteome</keyword>
<dbReference type="HOGENOM" id="CLU_010194_2_10_6"/>
<evidence type="ECO:0000256" key="1">
    <source>
        <dbReference type="ARBA" id="ARBA00006484"/>
    </source>
</evidence>
<dbReference type="SMART" id="SM00822">
    <property type="entry name" value="PKS_KR"/>
    <property type="match status" value="1"/>
</dbReference>
<sequence length="258" mass="27513">MAEQALISADYQPAQDAFDGRVILVTGATGGIGSAVCRRLAAAGATLVILDKDLKALEALYDRIVEDNHPEPAIYPMNLEGATFDNFPEVAQRIREGLGRLDGLLHAAATMGKPAPIELYDMETWYKTLQVNLNAAFMLTQACLPLLRESDQGSILFTSDASGRNGRKAYGGAYAVANAGLEGLMRVLAAELAENTSVCVNTLDPGIVATGLRQKEFPFENPLELTQPQQVAGAFLRLLGPDGRDCHGQALSVEPAQA</sequence>
<protein>
    <submittedName>
        <fullName evidence="4">Short-chain dehydrogenase/reductase SDR</fullName>
    </submittedName>
</protein>
<dbReference type="PANTHER" id="PTHR42901:SF1">
    <property type="entry name" value="ALCOHOL DEHYDROGENASE"/>
    <property type="match status" value="1"/>
</dbReference>
<dbReference type="EMBL" id="CP000544">
    <property type="protein sequence ID" value="ABM61365.1"/>
    <property type="molecule type" value="Genomic_DNA"/>
</dbReference>
<dbReference type="eggNOG" id="COG1028">
    <property type="taxonomic scope" value="Bacteria"/>
</dbReference>
<dbReference type="SUPFAM" id="SSF51735">
    <property type="entry name" value="NAD(P)-binding Rossmann-fold domains"/>
    <property type="match status" value="1"/>
</dbReference>
<dbReference type="InterPro" id="IPR002347">
    <property type="entry name" value="SDR_fam"/>
</dbReference>
<dbReference type="GO" id="GO:0016491">
    <property type="term" value="F:oxidoreductase activity"/>
    <property type="evidence" value="ECO:0007669"/>
    <property type="project" value="UniProtKB-KW"/>
</dbReference>
<keyword evidence="2" id="KW-0560">Oxidoreductase</keyword>
<name>A1WUK3_HALHL</name>
<comment type="similarity">
    <text evidence="1">Belongs to the short-chain dehydrogenases/reductases (SDR) family.</text>
</comment>
<feature type="domain" description="Ketoreductase" evidence="3">
    <location>
        <begin position="21"/>
        <end position="206"/>
    </location>
</feature>
<dbReference type="Pfam" id="PF00106">
    <property type="entry name" value="adh_short"/>
    <property type="match status" value="1"/>
</dbReference>
<accession>A1WUK3</accession>
<evidence type="ECO:0000313" key="5">
    <source>
        <dbReference type="Proteomes" id="UP000000647"/>
    </source>
</evidence>
<dbReference type="InterPro" id="IPR057326">
    <property type="entry name" value="KR_dom"/>
</dbReference>
<reference evidence="4 5" key="2">
    <citation type="journal article" date="2013" name="Stand. Genomic Sci.">
        <title>Complete genome sequence of Halorhodospira halophila SL1.</title>
        <authorList>
            <person name="Challacombe J.F."/>
            <person name="Majid S."/>
            <person name="Deole R."/>
            <person name="Brettin T.S."/>
            <person name="Bruce D."/>
            <person name="Delano S.F."/>
            <person name="Detter J.C."/>
            <person name="Gleasner C.D."/>
            <person name="Han C.S."/>
            <person name="Misra M."/>
            <person name="Reitenga K.G."/>
            <person name="Mikhailova N."/>
            <person name="Woyke T."/>
            <person name="Pitluck S."/>
            <person name="Nolan M."/>
            <person name="Land M.L."/>
            <person name="Saunders E."/>
            <person name="Tapia R."/>
            <person name="Lapidus A."/>
            <person name="Ivanova N."/>
            <person name="Hoff W.D."/>
        </authorList>
    </citation>
    <scope>NUCLEOTIDE SEQUENCE [LARGE SCALE GENOMIC DNA]</scope>
    <source>
        <strain evidence="5">DSM 244 / SL1</strain>
    </source>
</reference>